<evidence type="ECO:0000313" key="9">
    <source>
        <dbReference type="Proteomes" id="UP000016931"/>
    </source>
</evidence>
<dbReference type="Gene3D" id="1.20.120.1750">
    <property type="match status" value="1"/>
</dbReference>
<dbReference type="RefSeq" id="XP_016759823.1">
    <property type="nucleotide sequence ID" value="XM_016908969.1"/>
</dbReference>
<dbReference type="eggNOG" id="ENOG502RGA0">
    <property type="taxonomic scope" value="Eukaryota"/>
</dbReference>
<evidence type="ECO:0000256" key="3">
    <source>
        <dbReference type="ARBA" id="ARBA00022737"/>
    </source>
</evidence>
<dbReference type="CDD" id="cd20336">
    <property type="entry name" value="Rcat_RBR"/>
    <property type="match status" value="1"/>
</dbReference>
<keyword evidence="9" id="KW-1185">Reference proteome</keyword>
<feature type="non-terminal residue" evidence="8">
    <location>
        <position position="264"/>
    </location>
</feature>
<evidence type="ECO:0000256" key="1">
    <source>
        <dbReference type="ARBA" id="ARBA00022679"/>
    </source>
</evidence>
<dbReference type="AlphaFoldDB" id="N1QEY8"/>
<evidence type="ECO:0000313" key="8">
    <source>
        <dbReference type="EMBL" id="EMF11702.1"/>
    </source>
</evidence>
<dbReference type="HOGENOM" id="CLU_022048_5_1_1"/>
<evidence type="ECO:0000256" key="2">
    <source>
        <dbReference type="ARBA" id="ARBA00022723"/>
    </source>
</evidence>
<keyword evidence="2" id="KW-0479">Metal-binding</keyword>
<keyword evidence="3" id="KW-0677">Repeat</keyword>
<keyword evidence="4" id="KW-0863">Zinc-finger</keyword>
<dbReference type="OMA" id="MHECEEA"/>
<sequence length="264" mass="29519">MESKKQHGSDRQSGIHSTFDCVCCCDEYSSVPIHIQDNAVCLECFSTGIVPQFEDALKDETKYPPLWAGHELNLQDYADHVPADLLIRWNEKKEEYLTPVQDRLYCSGTTTTTATPGHRHELASQSCEHSTTQQNGENCGAFLGSKRSIRRSAIAPSCTICSSEVCSKCSKVLSKTRVHDCELDADEDPFKGLVRGRDYQQCPKSSCQIKISLMDGCNLIRCKYCQTDFCFVCAEEVSHLSEHWKVGKPCPRFGFPGSGTEMHD</sequence>
<organism evidence="8 9">
    <name type="scientific">Sphaerulina musiva (strain SO2202)</name>
    <name type="common">Poplar stem canker fungus</name>
    <name type="synonym">Septoria musiva</name>
    <dbReference type="NCBI Taxonomy" id="692275"/>
    <lineage>
        <taxon>Eukaryota</taxon>
        <taxon>Fungi</taxon>
        <taxon>Dikarya</taxon>
        <taxon>Ascomycota</taxon>
        <taxon>Pezizomycotina</taxon>
        <taxon>Dothideomycetes</taxon>
        <taxon>Dothideomycetidae</taxon>
        <taxon>Mycosphaerellales</taxon>
        <taxon>Mycosphaerellaceae</taxon>
        <taxon>Sphaerulina</taxon>
    </lineage>
</organism>
<dbReference type="EMBL" id="KB456265">
    <property type="protein sequence ID" value="EMF11702.1"/>
    <property type="molecule type" value="Genomic_DNA"/>
</dbReference>
<keyword evidence="5" id="KW-0833">Ubl conjugation pathway</keyword>
<reference evidence="8 9" key="1">
    <citation type="journal article" date="2012" name="PLoS Pathog.">
        <title>Diverse lifestyles and strategies of plant pathogenesis encoded in the genomes of eighteen Dothideomycetes fungi.</title>
        <authorList>
            <person name="Ohm R.A."/>
            <person name="Feau N."/>
            <person name="Henrissat B."/>
            <person name="Schoch C.L."/>
            <person name="Horwitz B.A."/>
            <person name="Barry K.W."/>
            <person name="Condon B.J."/>
            <person name="Copeland A.C."/>
            <person name="Dhillon B."/>
            <person name="Glaser F."/>
            <person name="Hesse C.N."/>
            <person name="Kosti I."/>
            <person name="LaButti K."/>
            <person name="Lindquist E.A."/>
            <person name="Lucas S."/>
            <person name="Salamov A.A."/>
            <person name="Bradshaw R.E."/>
            <person name="Ciuffetti L."/>
            <person name="Hamelin R.C."/>
            <person name="Kema G.H.J."/>
            <person name="Lawrence C."/>
            <person name="Scott J.A."/>
            <person name="Spatafora J.W."/>
            <person name="Turgeon B.G."/>
            <person name="de Wit P.J.G.M."/>
            <person name="Zhong S."/>
            <person name="Goodwin S.B."/>
            <person name="Grigoriev I.V."/>
        </authorList>
    </citation>
    <scope>NUCLEOTIDE SEQUENCE [LARGE SCALE GENOMIC DNA]</scope>
    <source>
        <strain evidence="8 9">SO2202</strain>
    </source>
</reference>
<proteinExistence type="predicted"/>
<protein>
    <recommendedName>
        <fullName evidence="7">RING-type domain-containing protein</fullName>
    </recommendedName>
</protein>
<dbReference type="SUPFAM" id="SSF57850">
    <property type="entry name" value="RING/U-box"/>
    <property type="match status" value="1"/>
</dbReference>
<dbReference type="GeneID" id="27906106"/>
<dbReference type="Proteomes" id="UP000016931">
    <property type="component" value="Unassembled WGS sequence"/>
</dbReference>
<name>N1QEY8_SPHMS</name>
<keyword evidence="6" id="KW-0862">Zinc</keyword>
<dbReference type="InterPro" id="IPR002867">
    <property type="entry name" value="IBR_dom"/>
</dbReference>
<evidence type="ECO:0000259" key="7">
    <source>
        <dbReference type="PROSITE" id="PS51873"/>
    </source>
</evidence>
<accession>N1QEY8</accession>
<dbReference type="GO" id="GO:0008270">
    <property type="term" value="F:zinc ion binding"/>
    <property type="evidence" value="ECO:0007669"/>
    <property type="project" value="UniProtKB-KW"/>
</dbReference>
<keyword evidence="1" id="KW-0808">Transferase</keyword>
<dbReference type="InterPro" id="IPR044066">
    <property type="entry name" value="TRIAD_supradom"/>
</dbReference>
<dbReference type="PROSITE" id="PS51873">
    <property type="entry name" value="TRIAD"/>
    <property type="match status" value="1"/>
</dbReference>
<dbReference type="Pfam" id="PF01485">
    <property type="entry name" value="IBR"/>
    <property type="match status" value="1"/>
</dbReference>
<dbReference type="GO" id="GO:0016740">
    <property type="term" value="F:transferase activity"/>
    <property type="evidence" value="ECO:0007669"/>
    <property type="project" value="UniProtKB-KW"/>
</dbReference>
<feature type="domain" description="RING-type" evidence="7">
    <location>
        <begin position="17"/>
        <end position="254"/>
    </location>
</feature>
<dbReference type="OrthoDB" id="10009520at2759"/>
<gene>
    <name evidence="8" type="ORF">SEPMUDRAFT_45457</name>
</gene>
<dbReference type="STRING" id="692275.N1QEY8"/>
<evidence type="ECO:0000256" key="6">
    <source>
        <dbReference type="ARBA" id="ARBA00022833"/>
    </source>
</evidence>
<evidence type="ECO:0000256" key="5">
    <source>
        <dbReference type="ARBA" id="ARBA00022786"/>
    </source>
</evidence>
<evidence type="ECO:0000256" key="4">
    <source>
        <dbReference type="ARBA" id="ARBA00022771"/>
    </source>
</evidence>